<evidence type="ECO:0000256" key="4">
    <source>
        <dbReference type="ARBA" id="ARBA00023186"/>
    </source>
</evidence>
<comment type="similarity">
    <text evidence="2">Belongs to the EspG family.</text>
</comment>
<proteinExistence type="inferred from homology"/>
<gene>
    <name evidence="5" type="ORF">NN4_12830</name>
</gene>
<comment type="subcellular location">
    <subcellularLocation>
        <location evidence="1">Cytoplasm</location>
    </subcellularLocation>
</comment>
<name>A0A511M7Y6_9NOCA</name>
<comment type="caution">
    <text evidence="5">The sequence shown here is derived from an EMBL/GenBank/DDBJ whole genome shotgun (WGS) entry which is preliminary data.</text>
</comment>
<keyword evidence="4" id="KW-0143">Chaperone</keyword>
<evidence type="ECO:0000256" key="2">
    <source>
        <dbReference type="ARBA" id="ARBA00006411"/>
    </source>
</evidence>
<protein>
    <recommendedName>
        <fullName evidence="7">ESX secretion-associated protein EspG</fullName>
    </recommendedName>
</protein>
<keyword evidence="6" id="KW-1185">Reference proteome</keyword>
<dbReference type="Proteomes" id="UP000321424">
    <property type="component" value="Unassembled WGS sequence"/>
</dbReference>
<dbReference type="RefSeq" id="WP_186818292.1">
    <property type="nucleotide sequence ID" value="NZ_BJXA01000005.1"/>
</dbReference>
<evidence type="ECO:0000256" key="3">
    <source>
        <dbReference type="ARBA" id="ARBA00022490"/>
    </source>
</evidence>
<sequence length="274" mass="30762">MERTWRLSGLEYRVLRERLVDRDRNWPFIYTSPIRGYYDYQFAKARVWGELQAAWDPALADVLVKSLRADIRLAVHADDYSAARVLDGRIVMAGRKFGDRAVLIQGFSPTMLESQDELEITECDAASLTRLLMEKLPPMTAGHQTRVELLDSGGAADLDHWHGRSSLYDEGDGDVDARCRQWQAAPKATVGRVVITQGHSNFGPAGQVTKWLVWEDHPGDGCYAIGMETPTAAVAVDSDGFRALIDRHCDELMLVREDESRRGVARASVYDHGR</sequence>
<dbReference type="EMBL" id="BJXA01000005">
    <property type="protein sequence ID" value="GEM36764.1"/>
    <property type="molecule type" value="Genomic_DNA"/>
</dbReference>
<dbReference type="InterPro" id="IPR025734">
    <property type="entry name" value="EspG"/>
</dbReference>
<evidence type="ECO:0000313" key="6">
    <source>
        <dbReference type="Proteomes" id="UP000321424"/>
    </source>
</evidence>
<evidence type="ECO:0008006" key="7">
    <source>
        <dbReference type="Google" id="ProtNLM"/>
    </source>
</evidence>
<evidence type="ECO:0000256" key="1">
    <source>
        <dbReference type="ARBA" id="ARBA00004496"/>
    </source>
</evidence>
<organism evidence="5 6">
    <name type="scientific">Nocardia ninae NBRC 108245</name>
    <dbReference type="NCBI Taxonomy" id="1210091"/>
    <lineage>
        <taxon>Bacteria</taxon>
        <taxon>Bacillati</taxon>
        <taxon>Actinomycetota</taxon>
        <taxon>Actinomycetes</taxon>
        <taxon>Mycobacteriales</taxon>
        <taxon>Nocardiaceae</taxon>
        <taxon>Nocardia</taxon>
    </lineage>
</organism>
<reference evidence="5 6" key="1">
    <citation type="submission" date="2019-07" db="EMBL/GenBank/DDBJ databases">
        <title>Whole genome shotgun sequence of Nocardia ninae NBRC 108245.</title>
        <authorList>
            <person name="Hosoyama A."/>
            <person name="Uohara A."/>
            <person name="Ohji S."/>
            <person name="Ichikawa N."/>
        </authorList>
    </citation>
    <scope>NUCLEOTIDE SEQUENCE [LARGE SCALE GENOMIC DNA]</scope>
    <source>
        <strain evidence="5 6">NBRC 108245</strain>
    </source>
</reference>
<dbReference type="AlphaFoldDB" id="A0A511M7Y6"/>
<dbReference type="Pfam" id="PF14011">
    <property type="entry name" value="ESX-1_EspG"/>
    <property type="match status" value="1"/>
</dbReference>
<evidence type="ECO:0000313" key="5">
    <source>
        <dbReference type="EMBL" id="GEM36764.1"/>
    </source>
</evidence>
<accession>A0A511M7Y6</accession>
<keyword evidence="3" id="KW-0963">Cytoplasm</keyword>